<feature type="region of interest" description="Disordered" evidence="1">
    <location>
        <begin position="1"/>
        <end position="46"/>
    </location>
</feature>
<dbReference type="Proteomes" id="UP001501147">
    <property type="component" value="Unassembled WGS sequence"/>
</dbReference>
<reference evidence="3" key="1">
    <citation type="journal article" date="2019" name="Int. J. Syst. Evol. Microbiol.">
        <title>The Global Catalogue of Microorganisms (GCM) 10K type strain sequencing project: providing services to taxonomists for standard genome sequencing and annotation.</title>
        <authorList>
            <consortium name="The Broad Institute Genomics Platform"/>
            <consortium name="The Broad Institute Genome Sequencing Center for Infectious Disease"/>
            <person name="Wu L."/>
            <person name="Ma J."/>
        </authorList>
    </citation>
    <scope>NUCLEOTIDE SEQUENCE [LARGE SCALE GENOMIC DNA]</scope>
    <source>
        <strain evidence="3">JCM 18324</strain>
    </source>
</reference>
<proteinExistence type="predicted"/>
<organism evidence="2 3">
    <name type="scientific">Streptomyces sanyensis</name>
    <dbReference type="NCBI Taxonomy" id="568869"/>
    <lineage>
        <taxon>Bacteria</taxon>
        <taxon>Bacillati</taxon>
        <taxon>Actinomycetota</taxon>
        <taxon>Actinomycetes</taxon>
        <taxon>Kitasatosporales</taxon>
        <taxon>Streptomycetaceae</taxon>
        <taxon>Streptomyces</taxon>
    </lineage>
</organism>
<evidence type="ECO:0000313" key="2">
    <source>
        <dbReference type="EMBL" id="GAA4760723.1"/>
    </source>
</evidence>
<feature type="compositionally biased region" description="Acidic residues" evidence="1">
    <location>
        <begin position="1"/>
        <end position="10"/>
    </location>
</feature>
<name>A0ABP8ZNI3_9ACTN</name>
<evidence type="ECO:0000313" key="3">
    <source>
        <dbReference type="Proteomes" id="UP001501147"/>
    </source>
</evidence>
<protein>
    <submittedName>
        <fullName evidence="2">Uncharacterized protein</fullName>
    </submittedName>
</protein>
<feature type="region of interest" description="Disordered" evidence="1">
    <location>
        <begin position="62"/>
        <end position="102"/>
    </location>
</feature>
<evidence type="ECO:0000256" key="1">
    <source>
        <dbReference type="SAM" id="MobiDB-lite"/>
    </source>
</evidence>
<dbReference type="RefSeq" id="WP_345609880.1">
    <property type="nucleotide sequence ID" value="NZ_BAABJV010000001.1"/>
</dbReference>
<feature type="compositionally biased region" description="Basic and acidic residues" evidence="1">
    <location>
        <begin position="22"/>
        <end position="35"/>
    </location>
</feature>
<comment type="caution">
    <text evidence="2">The sequence shown here is derived from an EMBL/GenBank/DDBJ whole genome shotgun (WGS) entry which is preliminary data.</text>
</comment>
<keyword evidence="3" id="KW-1185">Reference proteome</keyword>
<gene>
    <name evidence="2" type="ORF">GCM10023329_02370</name>
</gene>
<accession>A0ABP8ZNI3</accession>
<sequence length="102" mass="11617">MAGQWDEDGDTGVPSPGEGVADQERGYWDNRRLIQELDDDEAGRRERRRLRVRERKMHLRVRMHRYARQQDQGPLPGDMVLPPPPGDGDPYGYGTEDSGGGR</sequence>
<dbReference type="EMBL" id="BAABJV010000001">
    <property type="protein sequence ID" value="GAA4760723.1"/>
    <property type="molecule type" value="Genomic_DNA"/>
</dbReference>